<dbReference type="RefSeq" id="WP_168137357.1">
    <property type="nucleotide sequence ID" value="NZ_JAAVJR010000002.1"/>
</dbReference>
<evidence type="ECO:0000313" key="1">
    <source>
        <dbReference type="EMBL" id="NJW52250.1"/>
    </source>
</evidence>
<comment type="caution">
    <text evidence="1">The sequence shown here is derived from an EMBL/GenBank/DDBJ whole genome shotgun (WGS) entry which is preliminary data.</text>
</comment>
<keyword evidence="2" id="KW-1185">Reference proteome</keyword>
<reference evidence="1 2" key="1">
    <citation type="submission" date="2020-03" db="EMBL/GenBank/DDBJ databases">
        <title>Salinimicrobium sp. nov, isolated from SCS.</title>
        <authorList>
            <person name="Cao W.R."/>
        </authorList>
    </citation>
    <scope>NUCLEOTIDE SEQUENCE [LARGE SCALE GENOMIC DNA]</scope>
    <source>
        <strain evidence="2">J15B91</strain>
    </source>
</reference>
<organism evidence="1 2">
    <name type="scientific">Salinimicrobium oceani</name>
    <dbReference type="NCBI Taxonomy" id="2722702"/>
    <lineage>
        <taxon>Bacteria</taxon>
        <taxon>Pseudomonadati</taxon>
        <taxon>Bacteroidota</taxon>
        <taxon>Flavobacteriia</taxon>
        <taxon>Flavobacteriales</taxon>
        <taxon>Flavobacteriaceae</taxon>
        <taxon>Salinimicrobium</taxon>
    </lineage>
</organism>
<gene>
    <name evidence="1" type="ORF">HC175_04905</name>
</gene>
<proteinExistence type="predicted"/>
<sequence length="159" mass="19501">MKPASAKEIRDELKHLEREELLEIVQRLARFKKENKELLTYLLFDAQDEEEYKLKVKTELDEEFIEINRSNFYYTKKSMRKLLKNVKKYSRYSGKKETELELLIYFLQKMDNFKPSVQRNKILKNMYDRQLDFVKRNMEKLHEDLQYDLKMELEKLSGT</sequence>
<protein>
    <submittedName>
        <fullName evidence="1">Uncharacterized protein</fullName>
    </submittedName>
</protein>
<dbReference type="EMBL" id="JAAVJR010000002">
    <property type="protein sequence ID" value="NJW52250.1"/>
    <property type="molecule type" value="Genomic_DNA"/>
</dbReference>
<accession>A0ABX1CVC6</accession>
<dbReference type="Proteomes" id="UP000703674">
    <property type="component" value="Unassembled WGS sequence"/>
</dbReference>
<evidence type="ECO:0000313" key="2">
    <source>
        <dbReference type="Proteomes" id="UP000703674"/>
    </source>
</evidence>
<name>A0ABX1CVC6_9FLAO</name>